<feature type="compositionally biased region" description="Acidic residues" evidence="5">
    <location>
        <begin position="352"/>
        <end position="363"/>
    </location>
</feature>
<dbReference type="InterPro" id="IPR038765">
    <property type="entry name" value="Papain-like_cys_pep_sf"/>
</dbReference>
<dbReference type="Pfam" id="PF02902">
    <property type="entry name" value="Peptidase_C48"/>
    <property type="match status" value="1"/>
</dbReference>
<dbReference type="Gene3D" id="3.40.395.10">
    <property type="entry name" value="Adenoviral Proteinase, Chain A"/>
    <property type="match status" value="1"/>
</dbReference>
<evidence type="ECO:0000256" key="1">
    <source>
        <dbReference type="ARBA" id="ARBA00005234"/>
    </source>
</evidence>
<evidence type="ECO:0000259" key="6">
    <source>
        <dbReference type="PROSITE" id="PS50600"/>
    </source>
</evidence>
<evidence type="ECO:0000256" key="2">
    <source>
        <dbReference type="ARBA" id="ARBA00022670"/>
    </source>
</evidence>
<dbReference type="GO" id="GO:0006508">
    <property type="term" value="P:proteolysis"/>
    <property type="evidence" value="ECO:0007669"/>
    <property type="project" value="UniProtKB-KW"/>
</dbReference>
<evidence type="ECO:0000256" key="5">
    <source>
        <dbReference type="SAM" id="MobiDB-lite"/>
    </source>
</evidence>
<dbReference type="PANTHER" id="PTHR12606">
    <property type="entry name" value="SENTRIN/SUMO-SPECIFIC PROTEASE"/>
    <property type="match status" value="1"/>
</dbReference>
<dbReference type="InterPro" id="IPR003653">
    <property type="entry name" value="Peptidase_C48_C"/>
</dbReference>
<evidence type="ECO:0000313" key="7">
    <source>
        <dbReference type="EMBL" id="OSX79251.1"/>
    </source>
</evidence>
<feature type="region of interest" description="Disordered" evidence="5">
    <location>
        <begin position="55"/>
        <end position="123"/>
    </location>
</feature>
<gene>
    <name evidence="7" type="ORF">BU14_0082s0016</name>
</gene>
<evidence type="ECO:0000313" key="8">
    <source>
        <dbReference type="Proteomes" id="UP000218209"/>
    </source>
</evidence>
<feature type="compositionally biased region" description="Low complexity" evidence="5">
    <location>
        <begin position="703"/>
        <end position="717"/>
    </location>
</feature>
<dbReference type="PROSITE" id="PS50600">
    <property type="entry name" value="ULP_PROTEASE"/>
    <property type="match status" value="1"/>
</dbReference>
<keyword evidence="4" id="KW-0788">Thiol protease</keyword>
<keyword evidence="3" id="KW-0378">Hydrolase</keyword>
<proteinExistence type="inferred from homology"/>
<protein>
    <recommendedName>
        <fullName evidence="6">Ubiquitin-like protease family profile domain-containing protein</fullName>
    </recommendedName>
</protein>
<comment type="similarity">
    <text evidence="1">Belongs to the peptidase C48 family.</text>
</comment>
<dbReference type="EMBL" id="KV918794">
    <property type="protein sequence ID" value="OSX79251.1"/>
    <property type="molecule type" value="Genomic_DNA"/>
</dbReference>
<dbReference type="SUPFAM" id="SSF54001">
    <property type="entry name" value="Cysteine proteinases"/>
    <property type="match status" value="1"/>
</dbReference>
<dbReference type="GO" id="GO:0016929">
    <property type="term" value="F:deSUMOylase activity"/>
    <property type="evidence" value="ECO:0007669"/>
    <property type="project" value="TreeGrafter"/>
</dbReference>
<feature type="compositionally biased region" description="Basic and acidic residues" evidence="5">
    <location>
        <begin position="66"/>
        <end position="97"/>
    </location>
</feature>
<evidence type="ECO:0000256" key="4">
    <source>
        <dbReference type="ARBA" id="ARBA00022807"/>
    </source>
</evidence>
<dbReference type="GO" id="GO:0005634">
    <property type="term" value="C:nucleus"/>
    <property type="evidence" value="ECO:0007669"/>
    <property type="project" value="TreeGrafter"/>
</dbReference>
<reference evidence="7 8" key="1">
    <citation type="submission" date="2017-03" db="EMBL/GenBank/DDBJ databases">
        <title>WGS assembly of Porphyra umbilicalis.</title>
        <authorList>
            <person name="Brawley S.H."/>
            <person name="Blouin N.A."/>
            <person name="Ficko-Blean E."/>
            <person name="Wheeler G.L."/>
            <person name="Lohr M."/>
            <person name="Goodson H.V."/>
            <person name="Jenkins J.W."/>
            <person name="Blaby-Haas C.E."/>
            <person name="Helliwell K.E."/>
            <person name="Chan C."/>
            <person name="Marriage T."/>
            <person name="Bhattacharya D."/>
            <person name="Klein A.S."/>
            <person name="Badis Y."/>
            <person name="Brodie J."/>
            <person name="Cao Y."/>
            <person name="Collen J."/>
            <person name="Dittami S.M."/>
            <person name="Gachon C.M."/>
            <person name="Green B.R."/>
            <person name="Karpowicz S."/>
            <person name="Kim J.W."/>
            <person name="Kudahl U."/>
            <person name="Lin S."/>
            <person name="Michel G."/>
            <person name="Mittag M."/>
            <person name="Olson B.J."/>
            <person name="Pangilinan J."/>
            <person name="Peng Y."/>
            <person name="Qiu H."/>
            <person name="Shu S."/>
            <person name="Singer J.T."/>
            <person name="Smith A.G."/>
            <person name="Sprecher B.N."/>
            <person name="Wagner V."/>
            <person name="Wang W."/>
            <person name="Wang Z.-Y."/>
            <person name="Yan J."/>
            <person name="Yarish C."/>
            <person name="Zoeuner-Riek S."/>
            <person name="Zhuang Y."/>
            <person name="Zou Y."/>
            <person name="Lindquist E.A."/>
            <person name="Grimwood J."/>
            <person name="Barry K."/>
            <person name="Rokhsar D.S."/>
            <person name="Schmutz J."/>
            <person name="Stiller J.W."/>
            <person name="Grossman A.R."/>
            <person name="Prochnik S.E."/>
        </authorList>
    </citation>
    <scope>NUCLEOTIDE SEQUENCE [LARGE SCALE GENOMIC DNA]</scope>
    <source>
        <strain evidence="7">4086291</strain>
    </source>
</reference>
<keyword evidence="2" id="KW-0645">Protease</keyword>
<dbReference type="OrthoDB" id="442460at2759"/>
<feature type="region of interest" description="Disordered" evidence="5">
    <location>
        <begin position="342"/>
        <end position="381"/>
    </location>
</feature>
<dbReference type="Proteomes" id="UP000218209">
    <property type="component" value="Unassembled WGS sequence"/>
</dbReference>
<name>A0A1X6PEG7_PORUM</name>
<feature type="domain" description="Ubiquitin-like protease family profile" evidence="6">
    <location>
        <begin position="1378"/>
        <end position="1574"/>
    </location>
</feature>
<organism evidence="7 8">
    <name type="scientific">Porphyra umbilicalis</name>
    <name type="common">Purple laver</name>
    <name type="synonym">Red alga</name>
    <dbReference type="NCBI Taxonomy" id="2786"/>
    <lineage>
        <taxon>Eukaryota</taxon>
        <taxon>Rhodophyta</taxon>
        <taxon>Bangiophyceae</taxon>
        <taxon>Bangiales</taxon>
        <taxon>Bangiaceae</taxon>
        <taxon>Porphyra</taxon>
    </lineage>
</organism>
<dbReference type="PANTHER" id="PTHR12606:SF1">
    <property type="entry name" value="UBIQUITIN-LIKE-SPECIFIC PROTEASE 1A"/>
    <property type="match status" value="1"/>
</dbReference>
<accession>A0A1X6PEG7</accession>
<keyword evidence="8" id="KW-1185">Reference proteome</keyword>
<feature type="region of interest" description="Disordered" evidence="5">
    <location>
        <begin position="689"/>
        <end position="730"/>
    </location>
</feature>
<dbReference type="GO" id="GO:0016926">
    <property type="term" value="P:protein desumoylation"/>
    <property type="evidence" value="ECO:0007669"/>
    <property type="project" value="TreeGrafter"/>
</dbReference>
<evidence type="ECO:0000256" key="3">
    <source>
        <dbReference type="ARBA" id="ARBA00022801"/>
    </source>
</evidence>
<sequence length="1631" mass="176280">MSTSRPLPSLARPVEFSFYGSRDAAKALAARVALLPCHHGPSTVVHCSAAASRGRPVGRSWSAQMERARGGGGDRDLATHIKKRYDVQPKDRSDRRTVSTAGPSGADGDEGDDSAGALSPLRPAVRKRTPRAALFVQDFVQEALVACIQRACGLPSSQPLVSRSTSVTARVIGDKNSRSRAIVLRSGVGKKDVAIMWVSCRDGLLCSCFGGTQNALFLSASARSTKCIHTVAMNKALAVSGVGIDVFRGRMRLRADAADFAVPDEYGVTILWAVLYRSVFSVVSFSSGNAPACIAPGCRRFRGRCGHVRVARDRQGPDGFLDASTGTAPVAVKARLHARKHAGAPRAKVLDNEEEDEGVEKEESDTIRGPQDPDQAKLSSRASRNLLPCSTECDQGEVWARTADWRALYMKRVSGPAAAKASDLKMHNQLFAFSMGAGHLRDVRDVLVEPCCGSCGQKREERHEVVKEPGLLTTHHPSAPSLKVWVGRWECDGADCKRTVEYDGNEDALFSLRRRNKKKQWLLFTRGVVDKLVSSIIAGRTTYTAATRHLSADVQSFSLRRQDVVKLGTAVIKTFKIPPESGRCPLCGPNPAFIVIDAQALGCSDPDDTTPLRPGENCPVLDIPASKLCIFEKAPLRDAISKVLRSSTALTAGQITALRAWQEMVDAPGRPTPEAAAAKVFFHFFPLGNPQAAPPPPGDEDGATGTTPTANTTTAPGPKRRRSSMASTLESAVRVDKEGKLVLGGKGPVPKKPVEVWSDRVGLCRPAFESYSLEDADVWCAAHPFLHAMLTETICGMFQSFDEKAVELLANAIRIRGRDEWRKFTAAADGVGYVASFLGQFADDLEEDRSLRAAVGELLLKAVSIEKYVDDVYAEQASKKSTLDAGWQNANYCARWKGTPTPADYLDWRFEQTDLAALDENDPLVSYEYFAGLPRVRPGIMDSEAAKRRVQYRGKDRHVADLEGEGDACNKAFSIKAGLTQGVFNVVCPHVITLGFRCLFRAESVGEALSIVLERFPKLPQVIFYDVACKLDKNAMRRVRPIMRAHGVRCILDRSHSITHTCSPIYMPDDSLGSTAGVATQAAEVSHSIAVVNRTSLAYMAPATYMVHKMVQVAFANIRKLYRLNADNSPGENDHVWLAPFFHSKVSHQCARVSLCSCKQLDGDDVTNQETPVAVGTSNALEVIDGVAATDSAVAADSMGGREGAMQLVPVPMSVDVAGTRMDVADAVGASNCVAATHWVRAVDAHAGQNAAAEPDATGVADAAVVGDAAGDPSAIADHAGDAGAATGLVDEAFVDLTGAVDETEPASGNLLDGDQALDKFLHGWLLVEHARWIDGQSVPNPEPMDTRPLSKEALAFARRLIDHPPAEAVRPRNKARIVLKGADFLRLAGESWLNDELLNSMVALINERAAQLHPGGTLHEEAPGGDALSAAGGRFMPRTRMLNSFFFSRLAPLPSRYSYDRVRNWGVKMGLDLDAVDKIIVPVNIDGLHWVVVAIDVANRLFCFYDSVRRADRNGVVDVLRRWLGDEVRSRLGPDAASSWDVASWAVRADPRWPRQTDGGSCGVFVLAAADCFSLGAPLLFSQRDISTLRERMAIALFFDDMQVGDDVLSVLPSVATPLASDVEEDHEEE</sequence>